<gene>
    <name evidence="1" type="ORF">TNCT_550861</name>
</gene>
<feature type="non-terminal residue" evidence="1">
    <location>
        <position position="46"/>
    </location>
</feature>
<name>A0A8X6IT78_TRICU</name>
<sequence>MRISSRCKCKTDPQLANSSVKARAMVLFPDPIGPRRKMTTRRSFRK</sequence>
<evidence type="ECO:0000313" key="1">
    <source>
        <dbReference type="EMBL" id="GFR28039.1"/>
    </source>
</evidence>
<comment type="caution">
    <text evidence="1">The sequence shown here is derived from an EMBL/GenBank/DDBJ whole genome shotgun (WGS) entry which is preliminary data.</text>
</comment>
<reference evidence="1" key="1">
    <citation type="submission" date="2020-07" db="EMBL/GenBank/DDBJ databases">
        <title>Multicomponent nature underlies the extraordinary mechanical properties of spider dragline silk.</title>
        <authorList>
            <person name="Kono N."/>
            <person name="Nakamura H."/>
            <person name="Mori M."/>
            <person name="Yoshida Y."/>
            <person name="Ohtoshi R."/>
            <person name="Malay A.D."/>
            <person name="Moran D.A.P."/>
            <person name="Tomita M."/>
            <person name="Numata K."/>
            <person name="Arakawa K."/>
        </authorList>
    </citation>
    <scope>NUCLEOTIDE SEQUENCE</scope>
</reference>
<protein>
    <submittedName>
        <fullName evidence="1">Uncharacterized protein</fullName>
    </submittedName>
</protein>
<keyword evidence="2" id="KW-1185">Reference proteome</keyword>
<evidence type="ECO:0000313" key="2">
    <source>
        <dbReference type="Proteomes" id="UP000887116"/>
    </source>
</evidence>
<organism evidence="1 2">
    <name type="scientific">Trichonephila clavata</name>
    <name type="common">Joro spider</name>
    <name type="synonym">Nephila clavata</name>
    <dbReference type="NCBI Taxonomy" id="2740835"/>
    <lineage>
        <taxon>Eukaryota</taxon>
        <taxon>Metazoa</taxon>
        <taxon>Ecdysozoa</taxon>
        <taxon>Arthropoda</taxon>
        <taxon>Chelicerata</taxon>
        <taxon>Arachnida</taxon>
        <taxon>Araneae</taxon>
        <taxon>Araneomorphae</taxon>
        <taxon>Entelegynae</taxon>
        <taxon>Araneoidea</taxon>
        <taxon>Nephilidae</taxon>
        <taxon>Trichonephila</taxon>
    </lineage>
</organism>
<accession>A0A8X6IT78</accession>
<proteinExistence type="predicted"/>
<dbReference type="EMBL" id="BMAO01028898">
    <property type="protein sequence ID" value="GFR28039.1"/>
    <property type="molecule type" value="Genomic_DNA"/>
</dbReference>
<dbReference type="Proteomes" id="UP000887116">
    <property type="component" value="Unassembled WGS sequence"/>
</dbReference>
<dbReference type="AlphaFoldDB" id="A0A8X6IT78"/>